<protein>
    <recommendedName>
        <fullName evidence="4">HTH araC/xylS-type domain-containing protein</fullName>
    </recommendedName>
</protein>
<dbReference type="InterPro" id="IPR020449">
    <property type="entry name" value="Tscrpt_reg_AraC-type_HTH"/>
</dbReference>
<dbReference type="GO" id="GO:0003700">
    <property type="term" value="F:DNA-binding transcription factor activity"/>
    <property type="evidence" value="ECO:0007669"/>
    <property type="project" value="InterPro"/>
</dbReference>
<dbReference type="PRINTS" id="PR00032">
    <property type="entry name" value="HTHARAC"/>
</dbReference>
<dbReference type="Pfam" id="PF12833">
    <property type="entry name" value="HTH_18"/>
    <property type="match status" value="1"/>
</dbReference>
<feature type="domain" description="HTH araC/xylS-type" evidence="4">
    <location>
        <begin position="188"/>
        <end position="286"/>
    </location>
</feature>
<dbReference type="InterPro" id="IPR018060">
    <property type="entry name" value="HTH_AraC"/>
</dbReference>
<dbReference type="InterPro" id="IPR037923">
    <property type="entry name" value="HTH-like"/>
</dbReference>
<dbReference type="EMBL" id="BMHY01000003">
    <property type="protein sequence ID" value="GGG66658.1"/>
    <property type="molecule type" value="Genomic_DNA"/>
</dbReference>
<accession>A0A917H473</accession>
<sequence>MNNMVKFMDYMISTEPIRVIDLTLDPAKLSVRSLVIRNVGHLPGRTLFRHDAVFDHWAIVYIAGGSGSFQIKGGSPQRVKAGSLFFFQPGVVYNYGPDEGGYWDEFYFTVKGSRMEEWIRDWPIPVRTVAHPGVDASQQNRIDRIFALMESGQPANADRAALLLEATVFEWIQRQQPSPANVKNARLAQLLEDLSQSLYEPFDAKAFAERHHWSLSTLRRTVSEYTGFALHEYVHRLKIAEAKNRLLNTDQPVKEIAASLGYNDVFYFSRLFKKLSGEAPKLFREQRQSQR</sequence>
<dbReference type="Proteomes" id="UP000600247">
    <property type="component" value="Unassembled WGS sequence"/>
</dbReference>
<evidence type="ECO:0000256" key="1">
    <source>
        <dbReference type="ARBA" id="ARBA00023015"/>
    </source>
</evidence>
<keyword evidence="1" id="KW-0805">Transcription regulation</keyword>
<dbReference type="SUPFAM" id="SSF51215">
    <property type="entry name" value="Regulatory protein AraC"/>
    <property type="match status" value="1"/>
</dbReference>
<dbReference type="PANTHER" id="PTHR43280">
    <property type="entry name" value="ARAC-FAMILY TRANSCRIPTIONAL REGULATOR"/>
    <property type="match status" value="1"/>
</dbReference>
<dbReference type="InterPro" id="IPR009057">
    <property type="entry name" value="Homeodomain-like_sf"/>
</dbReference>
<dbReference type="SUPFAM" id="SSF46689">
    <property type="entry name" value="Homeodomain-like"/>
    <property type="match status" value="1"/>
</dbReference>
<keyword evidence="2" id="KW-0238">DNA-binding</keyword>
<evidence type="ECO:0000313" key="6">
    <source>
        <dbReference type="Proteomes" id="UP000600247"/>
    </source>
</evidence>
<reference evidence="5 6" key="1">
    <citation type="journal article" date="2014" name="Int. J. Syst. Evol. Microbiol.">
        <title>Complete genome sequence of Corynebacterium casei LMG S-19264T (=DSM 44701T), isolated from a smear-ripened cheese.</title>
        <authorList>
            <consortium name="US DOE Joint Genome Institute (JGI-PGF)"/>
            <person name="Walter F."/>
            <person name="Albersmeier A."/>
            <person name="Kalinowski J."/>
            <person name="Ruckert C."/>
        </authorList>
    </citation>
    <scope>NUCLEOTIDE SEQUENCE [LARGE SCALE GENOMIC DNA]</scope>
    <source>
        <strain evidence="5 6">CGMCC 1.15286</strain>
    </source>
</reference>
<gene>
    <name evidence="5" type="ORF">GCM10010918_21410</name>
</gene>
<dbReference type="PROSITE" id="PS01124">
    <property type="entry name" value="HTH_ARAC_FAMILY_2"/>
    <property type="match status" value="1"/>
</dbReference>
<evidence type="ECO:0000256" key="2">
    <source>
        <dbReference type="ARBA" id="ARBA00023125"/>
    </source>
</evidence>
<dbReference type="PANTHER" id="PTHR43280:SF2">
    <property type="entry name" value="HTH-TYPE TRANSCRIPTIONAL REGULATOR EXSA"/>
    <property type="match status" value="1"/>
</dbReference>
<evidence type="ECO:0000256" key="3">
    <source>
        <dbReference type="ARBA" id="ARBA00023163"/>
    </source>
</evidence>
<organism evidence="5 6">
    <name type="scientific">Paenibacillus radicis</name>
    <name type="common">ex Gao et al. 2016</name>
    <dbReference type="NCBI Taxonomy" id="1737354"/>
    <lineage>
        <taxon>Bacteria</taxon>
        <taxon>Bacillati</taxon>
        <taxon>Bacillota</taxon>
        <taxon>Bacilli</taxon>
        <taxon>Bacillales</taxon>
        <taxon>Paenibacillaceae</taxon>
        <taxon>Paenibacillus</taxon>
    </lineage>
</organism>
<dbReference type="Gene3D" id="2.60.120.280">
    <property type="entry name" value="Regulatory protein AraC"/>
    <property type="match status" value="1"/>
</dbReference>
<dbReference type="GO" id="GO:0043565">
    <property type="term" value="F:sequence-specific DNA binding"/>
    <property type="evidence" value="ECO:0007669"/>
    <property type="project" value="InterPro"/>
</dbReference>
<dbReference type="InterPro" id="IPR018062">
    <property type="entry name" value="HTH_AraC-typ_CS"/>
</dbReference>
<evidence type="ECO:0000313" key="5">
    <source>
        <dbReference type="EMBL" id="GGG66658.1"/>
    </source>
</evidence>
<dbReference type="SMART" id="SM00342">
    <property type="entry name" value="HTH_ARAC"/>
    <property type="match status" value="1"/>
</dbReference>
<dbReference type="AlphaFoldDB" id="A0A917H473"/>
<dbReference type="InterPro" id="IPR003313">
    <property type="entry name" value="AraC-bd"/>
</dbReference>
<proteinExistence type="predicted"/>
<dbReference type="PROSITE" id="PS00041">
    <property type="entry name" value="HTH_ARAC_FAMILY_1"/>
    <property type="match status" value="1"/>
</dbReference>
<name>A0A917H473_9BACL</name>
<evidence type="ECO:0000259" key="4">
    <source>
        <dbReference type="PROSITE" id="PS01124"/>
    </source>
</evidence>
<dbReference type="Pfam" id="PF02311">
    <property type="entry name" value="AraC_binding"/>
    <property type="match status" value="1"/>
</dbReference>
<keyword evidence="6" id="KW-1185">Reference proteome</keyword>
<comment type="caution">
    <text evidence="5">The sequence shown here is derived from an EMBL/GenBank/DDBJ whole genome shotgun (WGS) entry which is preliminary data.</text>
</comment>
<dbReference type="Gene3D" id="1.10.10.60">
    <property type="entry name" value="Homeodomain-like"/>
    <property type="match status" value="1"/>
</dbReference>
<keyword evidence="3" id="KW-0804">Transcription</keyword>